<dbReference type="EMBL" id="BAABHK010000018">
    <property type="protein sequence ID" value="GAA4636763.1"/>
    <property type="molecule type" value="Genomic_DNA"/>
</dbReference>
<feature type="repeat" description="WD" evidence="3">
    <location>
        <begin position="486"/>
        <end position="529"/>
    </location>
</feature>
<dbReference type="InterPro" id="IPR000719">
    <property type="entry name" value="Prot_kinase_dom"/>
</dbReference>
<proteinExistence type="predicted"/>
<evidence type="ECO:0000256" key="4">
    <source>
        <dbReference type="SAM" id="MobiDB-lite"/>
    </source>
</evidence>
<dbReference type="PROSITE" id="PS50294">
    <property type="entry name" value="WD_REPEATS_REGION"/>
    <property type="match status" value="1"/>
</dbReference>
<comment type="caution">
    <text evidence="7">The sequence shown here is derived from an EMBL/GenBank/DDBJ whole genome shotgun (WGS) entry which is preliminary data.</text>
</comment>
<keyword evidence="8" id="KW-1185">Reference proteome</keyword>
<evidence type="ECO:0000256" key="3">
    <source>
        <dbReference type="PROSITE-ProRule" id="PRU00221"/>
    </source>
</evidence>
<dbReference type="InterPro" id="IPR036322">
    <property type="entry name" value="WD40_repeat_dom_sf"/>
</dbReference>
<keyword evidence="5" id="KW-0472">Membrane</keyword>
<dbReference type="InterPro" id="IPR001680">
    <property type="entry name" value="WD40_rpt"/>
</dbReference>
<dbReference type="Gene3D" id="2.130.10.10">
    <property type="entry name" value="YVTN repeat-like/Quinoprotein amine dehydrogenase"/>
    <property type="match status" value="2"/>
</dbReference>
<gene>
    <name evidence="7" type="ORF">GCM10023196_087800</name>
</gene>
<feature type="transmembrane region" description="Helical" evidence="5">
    <location>
        <begin position="382"/>
        <end position="405"/>
    </location>
</feature>
<name>A0ABP8UQ56_9ACTN</name>
<dbReference type="SUPFAM" id="SSF56112">
    <property type="entry name" value="Protein kinase-like (PK-like)"/>
    <property type="match status" value="1"/>
</dbReference>
<feature type="domain" description="Protein kinase" evidence="6">
    <location>
        <begin position="18"/>
        <end position="267"/>
    </location>
</feature>
<dbReference type="PANTHER" id="PTHR22847:SF637">
    <property type="entry name" value="WD REPEAT DOMAIN 5B"/>
    <property type="match status" value="1"/>
</dbReference>
<keyword evidence="5" id="KW-0812">Transmembrane</keyword>
<evidence type="ECO:0000259" key="6">
    <source>
        <dbReference type="PROSITE" id="PS50011"/>
    </source>
</evidence>
<dbReference type="PRINTS" id="PR00320">
    <property type="entry name" value="GPROTEINBRPT"/>
</dbReference>
<keyword evidence="1 3" id="KW-0853">WD repeat</keyword>
<dbReference type="PROSITE" id="PS50011">
    <property type="entry name" value="PROTEIN_KINASE_DOM"/>
    <property type="match status" value="1"/>
</dbReference>
<dbReference type="InterPro" id="IPR020472">
    <property type="entry name" value="WD40_PAC1"/>
</dbReference>
<sequence>MPDPRQLREDEPKRVGSYRLTDYLGGGGQGAVYRGTSPSGQTVAVKVLHRWLVGDNAARRRFVEEMSIARRVAEFGIARVLDVGLDLDVPYVVSEYVPGESLHAVVARHGPRDVGAIIRLAFGTAAGLAAIHRADVVHRAFKPHNVLLGSDGPRMIDFGLARALGASVTGSGVVGTPAYVAPEQVAGQDALPASDVFAWAGTMVFAATGRPPFGDDHVPAVLWRITNAEPVLSGVPDQLVPLLSACLDKDPDRRPSAAELVSALMRLDTPARVGAADDRPARDGVAPPTGAVRSQRPVAAAPARTGPAGEAAATATDRPASAATATDRAAPAATVTDRTATAPTATERPVSAADRPAHAALPDLGKPVPGEEAWIRRPRRRALPLGIAASGAALAIAAALLFVLWPSERAADMAQHTRTAPSSRHPMDVPAVGASLGRPLTLGAAGSVSAVAEATMSGKPVLVAGGQDGDLRVFDRSTGRQIGAPLTGHQGKVTALAVGTLNAGPVVVSGGADHTIRVWDIAAGRAVGAPFTGDTDTITSLATATVNGRSVVVSGSADWSVRRWDMATGHQIGPPILGHKSPVTSVTTATLNGKPVVVAGCAGKMVRAWDIASGAEIGMGFMGHTAALTSVAAATLNGRLVVVSADADRTVRVSDLVTWHAEGPAFPHRPSAVTTVATADLNGRAVVLTGEGRAVHVWDLATRREIIPPLTGPTGPVIWVTTGTVDGVTVAVAGSADGTVRMWRLR</sequence>
<organism evidence="7 8">
    <name type="scientific">Actinoallomurus vinaceus</name>
    <dbReference type="NCBI Taxonomy" id="1080074"/>
    <lineage>
        <taxon>Bacteria</taxon>
        <taxon>Bacillati</taxon>
        <taxon>Actinomycetota</taxon>
        <taxon>Actinomycetes</taxon>
        <taxon>Streptosporangiales</taxon>
        <taxon>Thermomonosporaceae</taxon>
        <taxon>Actinoallomurus</taxon>
    </lineage>
</organism>
<dbReference type="PANTHER" id="PTHR22847">
    <property type="entry name" value="WD40 REPEAT PROTEIN"/>
    <property type="match status" value="1"/>
</dbReference>
<dbReference type="RefSeq" id="WP_345439731.1">
    <property type="nucleotide sequence ID" value="NZ_BAABHK010000018.1"/>
</dbReference>
<dbReference type="InterPro" id="IPR015943">
    <property type="entry name" value="WD40/YVTN_repeat-like_dom_sf"/>
</dbReference>
<dbReference type="Pfam" id="PF00069">
    <property type="entry name" value="Pkinase"/>
    <property type="match status" value="1"/>
</dbReference>
<dbReference type="PROSITE" id="PS50082">
    <property type="entry name" value="WD_REPEATS_2"/>
    <property type="match status" value="3"/>
</dbReference>
<accession>A0ABP8UQ56</accession>
<dbReference type="SMART" id="SM00320">
    <property type="entry name" value="WD40"/>
    <property type="match status" value="6"/>
</dbReference>
<dbReference type="Pfam" id="PF00400">
    <property type="entry name" value="WD40"/>
    <property type="match status" value="3"/>
</dbReference>
<dbReference type="CDD" id="cd14014">
    <property type="entry name" value="STKc_PknB_like"/>
    <property type="match status" value="1"/>
</dbReference>
<feature type="region of interest" description="Disordered" evidence="4">
    <location>
        <begin position="271"/>
        <end position="367"/>
    </location>
</feature>
<dbReference type="SUPFAM" id="SSF50978">
    <property type="entry name" value="WD40 repeat-like"/>
    <property type="match status" value="1"/>
</dbReference>
<feature type="repeat" description="WD" evidence="3">
    <location>
        <begin position="531"/>
        <end position="574"/>
    </location>
</feature>
<dbReference type="Gene3D" id="1.10.510.10">
    <property type="entry name" value="Transferase(Phosphotransferase) domain 1"/>
    <property type="match status" value="1"/>
</dbReference>
<keyword evidence="5" id="KW-1133">Transmembrane helix</keyword>
<evidence type="ECO:0000313" key="7">
    <source>
        <dbReference type="EMBL" id="GAA4636763.1"/>
    </source>
</evidence>
<protein>
    <submittedName>
        <fullName evidence="7">Serine/threonine-protein kinase</fullName>
    </submittedName>
</protein>
<dbReference type="InterPro" id="IPR019775">
    <property type="entry name" value="WD40_repeat_CS"/>
</dbReference>
<dbReference type="InterPro" id="IPR011009">
    <property type="entry name" value="Kinase-like_dom_sf"/>
</dbReference>
<keyword evidence="7" id="KW-0808">Transferase</keyword>
<dbReference type="PROSITE" id="PS00678">
    <property type="entry name" value="WD_REPEATS_1"/>
    <property type="match status" value="1"/>
</dbReference>
<feature type="repeat" description="WD" evidence="3">
    <location>
        <begin position="732"/>
        <end position="746"/>
    </location>
</feature>
<dbReference type="GO" id="GO:0016301">
    <property type="term" value="F:kinase activity"/>
    <property type="evidence" value="ECO:0007669"/>
    <property type="project" value="UniProtKB-KW"/>
</dbReference>
<evidence type="ECO:0000256" key="5">
    <source>
        <dbReference type="SAM" id="Phobius"/>
    </source>
</evidence>
<feature type="compositionally biased region" description="Low complexity" evidence="4">
    <location>
        <begin position="296"/>
        <end position="349"/>
    </location>
</feature>
<keyword evidence="7" id="KW-0418">Kinase</keyword>
<dbReference type="Gene3D" id="3.30.200.20">
    <property type="entry name" value="Phosphorylase Kinase, domain 1"/>
    <property type="match status" value="1"/>
</dbReference>
<dbReference type="Proteomes" id="UP001501442">
    <property type="component" value="Unassembled WGS sequence"/>
</dbReference>
<evidence type="ECO:0000256" key="2">
    <source>
        <dbReference type="ARBA" id="ARBA00022737"/>
    </source>
</evidence>
<evidence type="ECO:0000256" key="1">
    <source>
        <dbReference type="ARBA" id="ARBA00022574"/>
    </source>
</evidence>
<keyword evidence="2" id="KW-0677">Repeat</keyword>
<dbReference type="CDD" id="cd00200">
    <property type="entry name" value="WD40"/>
    <property type="match status" value="1"/>
</dbReference>
<reference evidence="8" key="1">
    <citation type="journal article" date="2019" name="Int. J. Syst. Evol. Microbiol.">
        <title>The Global Catalogue of Microorganisms (GCM) 10K type strain sequencing project: providing services to taxonomists for standard genome sequencing and annotation.</title>
        <authorList>
            <consortium name="The Broad Institute Genomics Platform"/>
            <consortium name="The Broad Institute Genome Sequencing Center for Infectious Disease"/>
            <person name="Wu L."/>
            <person name="Ma J."/>
        </authorList>
    </citation>
    <scope>NUCLEOTIDE SEQUENCE [LARGE SCALE GENOMIC DNA]</scope>
    <source>
        <strain evidence="8">JCM 17939</strain>
    </source>
</reference>
<evidence type="ECO:0000313" key="8">
    <source>
        <dbReference type="Proteomes" id="UP001501442"/>
    </source>
</evidence>